<dbReference type="EMBL" id="CAEZYK010000085">
    <property type="protein sequence ID" value="CAB4730762.1"/>
    <property type="molecule type" value="Genomic_DNA"/>
</dbReference>
<dbReference type="PROSITE" id="PS51935">
    <property type="entry name" value="NLPC_P60"/>
    <property type="match status" value="1"/>
</dbReference>
<dbReference type="Pfam" id="PF00877">
    <property type="entry name" value="NLPC_P60"/>
    <property type="match status" value="1"/>
</dbReference>
<evidence type="ECO:0000256" key="1">
    <source>
        <dbReference type="ARBA" id="ARBA00007074"/>
    </source>
</evidence>
<keyword evidence="5" id="KW-0175">Coiled coil</keyword>
<evidence type="ECO:0000256" key="6">
    <source>
        <dbReference type="SAM" id="MobiDB-lite"/>
    </source>
</evidence>
<evidence type="ECO:0000313" key="10">
    <source>
        <dbReference type="EMBL" id="CAB5020124.1"/>
    </source>
</evidence>
<gene>
    <name evidence="8" type="ORF">UFOPK2683_01268</name>
    <name evidence="9" type="ORF">UFOPK3605_01343</name>
    <name evidence="10" type="ORF">UFOPK4121_00601</name>
</gene>
<keyword evidence="3" id="KW-0378">Hydrolase</keyword>
<dbReference type="Gene3D" id="3.90.1720.10">
    <property type="entry name" value="endopeptidase domain like (from Nostoc punctiforme)"/>
    <property type="match status" value="1"/>
</dbReference>
<dbReference type="Gene3D" id="6.10.250.3150">
    <property type="match status" value="1"/>
</dbReference>
<feature type="compositionally biased region" description="Low complexity" evidence="6">
    <location>
        <begin position="204"/>
        <end position="218"/>
    </location>
</feature>
<evidence type="ECO:0000256" key="5">
    <source>
        <dbReference type="SAM" id="Coils"/>
    </source>
</evidence>
<evidence type="ECO:0000256" key="4">
    <source>
        <dbReference type="ARBA" id="ARBA00022807"/>
    </source>
</evidence>
<dbReference type="GO" id="GO:0006508">
    <property type="term" value="P:proteolysis"/>
    <property type="evidence" value="ECO:0007669"/>
    <property type="project" value="UniProtKB-KW"/>
</dbReference>
<feature type="region of interest" description="Disordered" evidence="6">
    <location>
        <begin position="204"/>
        <end position="231"/>
    </location>
</feature>
<keyword evidence="4" id="KW-0788">Thiol protease</keyword>
<evidence type="ECO:0000256" key="2">
    <source>
        <dbReference type="ARBA" id="ARBA00022670"/>
    </source>
</evidence>
<organism evidence="8">
    <name type="scientific">freshwater metagenome</name>
    <dbReference type="NCBI Taxonomy" id="449393"/>
    <lineage>
        <taxon>unclassified sequences</taxon>
        <taxon>metagenomes</taxon>
        <taxon>ecological metagenomes</taxon>
    </lineage>
</organism>
<dbReference type="EMBL" id="CAFBPQ010000012">
    <property type="protein sequence ID" value="CAB5020124.1"/>
    <property type="molecule type" value="Genomic_DNA"/>
</dbReference>
<evidence type="ECO:0000313" key="9">
    <source>
        <dbReference type="EMBL" id="CAB4914695.1"/>
    </source>
</evidence>
<name>A0A6J6S7T6_9ZZZZ</name>
<protein>
    <submittedName>
        <fullName evidence="8">Unannotated protein</fullName>
    </submittedName>
</protein>
<evidence type="ECO:0000259" key="7">
    <source>
        <dbReference type="PROSITE" id="PS51935"/>
    </source>
</evidence>
<dbReference type="SUPFAM" id="SSF54001">
    <property type="entry name" value="Cysteine proteinases"/>
    <property type="match status" value="1"/>
</dbReference>
<sequence length="347" mass="36189">MALIVLAGNGVLPLGSSAISSAAPIDDKRAQAKAIQAQIDDLDIKISALAEQLHGAEEARDAALAAAKEAETQIVAARQEVSRTRKIVRARWAAIYQQSISGQGINELNLSNTDQLLSSRQYAKNQASSDNEMLDQLAVAQQDLAVKKSDYTAAAKEAEAQSLTISNSKRELEATETQQAAVLAQVSADIDALIKEEQRRQAAAAAAAAGRGRSSGRSPETFPDLPPPGPAAANAIAWARAQIGKPYNNTNPTRFGPDAFDCSGLVYMAYGMAGVSIPKVSGPQYQALPHVSMDALLPGDLIFWGGGGGSHVALYVGGGQIVEAGGSHGVSERAIWGNPQLAARPTG</sequence>
<reference evidence="8" key="1">
    <citation type="submission" date="2020-05" db="EMBL/GenBank/DDBJ databases">
        <authorList>
            <person name="Chiriac C."/>
            <person name="Salcher M."/>
            <person name="Ghai R."/>
            <person name="Kavagutti S V."/>
        </authorList>
    </citation>
    <scope>NUCLEOTIDE SEQUENCE</scope>
</reference>
<evidence type="ECO:0000313" key="8">
    <source>
        <dbReference type="EMBL" id="CAB4730762.1"/>
    </source>
</evidence>
<comment type="similarity">
    <text evidence="1">Belongs to the peptidase C40 family.</text>
</comment>
<feature type="coiled-coil region" evidence="5">
    <location>
        <begin position="25"/>
        <end position="87"/>
    </location>
</feature>
<evidence type="ECO:0000256" key="3">
    <source>
        <dbReference type="ARBA" id="ARBA00022801"/>
    </source>
</evidence>
<dbReference type="PANTHER" id="PTHR47359:SF3">
    <property type="entry name" value="NLP_P60 DOMAIN-CONTAINING PROTEIN-RELATED"/>
    <property type="match status" value="1"/>
</dbReference>
<dbReference type="InterPro" id="IPR000064">
    <property type="entry name" value="NLP_P60_dom"/>
</dbReference>
<dbReference type="GO" id="GO:0008234">
    <property type="term" value="F:cysteine-type peptidase activity"/>
    <property type="evidence" value="ECO:0007669"/>
    <property type="project" value="UniProtKB-KW"/>
</dbReference>
<dbReference type="InterPro" id="IPR038765">
    <property type="entry name" value="Papain-like_cys_pep_sf"/>
</dbReference>
<keyword evidence="2" id="KW-0645">Protease</keyword>
<dbReference type="EMBL" id="CAFBMM010000087">
    <property type="protein sequence ID" value="CAB4914695.1"/>
    <property type="molecule type" value="Genomic_DNA"/>
</dbReference>
<accession>A0A6J6S7T6</accession>
<proteinExistence type="inferred from homology"/>
<feature type="domain" description="NlpC/P60" evidence="7">
    <location>
        <begin position="229"/>
        <end position="347"/>
    </location>
</feature>
<dbReference type="AlphaFoldDB" id="A0A6J6S7T6"/>
<dbReference type="PANTHER" id="PTHR47359">
    <property type="entry name" value="PEPTIDOGLYCAN DL-ENDOPEPTIDASE CWLO"/>
    <property type="match status" value="1"/>
</dbReference>
<dbReference type="InterPro" id="IPR051794">
    <property type="entry name" value="PG_Endopeptidase_C40"/>
</dbReference>